<dbReference type="EMBL" id="AP004778">
    <property type="protein sequence ID" value="BAD07871.1"/>
    <property type="molecule type" value="Genomic_DNA"/>
</dbReference>
<proteinExistence type="predicted"/>
<organism evidence="3 4">
    <name type="scientific">Oryza sativa subsp. japonica</name>
    <name type="common">Rice</name>
    <dbReference type="NCBI Taxonomy" id="39947"/>
    <lineage>
        <taxon>Eukaryota</taxon>
        <taxon>Viridiplantae</taxon>
        <taxon>Streptophyta</taxon>
        <taxon>Embryophyta</taxon>
        <taxon>Tracheophyta</taxon>
        <taxon>Spermatophyta</taxon>
        <taxon>Magnoliopsida</taxon>
        <taxon>Liliopsida</taxon>
        <taxon>Poales</taxon>
        <taxon>Poaceae</taxon>
        <taxon>BOP clade</taxon>
        <taxon>Oryzoideae</taxon>
        <taxon>Oryzeae</taxon>
        <taxon>Oryzinae</taxon>
        <taxon>Oryza</taxon>
        <taxon>Oryza sativa</taxon>
    </lineage>
</organism>
<feature type="compositionally biased region" description="Gly residues" evidence="1">
    <location>
        <begin position="56"/>
        <end position="69"/>
    </location>
</feature>
<evidence type="ECO:0000256" key="2">
    <source>
        <dbReference type="SAM" id="Phobius"/>
    </source>
</evidence>
<reference evidence="4" key="2">
    <citation type="journal article" date="2008" name="Nucleic Acids Res.">
        <title>The rice annotation project database (RAP-DB): 2008 update.</title>
        <authorList>
            <consortium name="The rice annotation project (RAP)"/>
        </authorList>
    </citation>
    <scope>GENOME REANNOTATION</scope>
    <source>
        <strain evidence="4">cv. Nipponbare</strain>
    </source>
</reference>
<evidence type="ECO:0000313" key="4">
    <source>
        <dbReference type="Proteomes" id="UP000000763"/>
    </source>
</evidence>
<gene>
    <name evidence="3" type="primary">P0459B01.20</name>
</gene>
<keyword evidence="2" id="KW-0812">Transmembrane</keyword>
<feature type="transmembrane region" description="Helical" evidence="2">
    <location>
        <begin position="110"/>
        <end position="127"/>
    </location>
</feature>
<feature type="region of interest" description="Disordered" evidence="1">
    <location>
        <begin position="1"/>
        <end position="20"/>
    </location>
</feature>
<feature type="region of interest" description="Disordered" evidence="1">
    <location>
        <begin position="51"/>
        <end position="90"/>
    </location>
</feature>
<name>Q6Z8E8_ORYSJ</name>
<protein>
    <submittedName>
        <fullName evidence="3">Uncharacterized protein</fullName>
    </submittedName>
</protein>
<accession>Q6Z8E8</accession>
<dbReference type="Proteomes" id="UP000000763">
    <property type="component" value="Chromosome 2"/>
</dbReference>
<keyword evidence="2" id="KW-1133">Transmembrane helix</keyword>
<evidence type="ECO:0000313" key="3">
    <source>
        <dbReference type="EMBL" id="BAD07871.1"/>
    </source>
</evidence>
<keyword evidence="2" id="KW-0472">Membrane</keyword>
<reference evidence="4" key="1">
    <citation type="journal article" date="2005" name="Nature">
        <title>The map-based sequence of the rice genome.</title>
        <authorList>
            <consortium name="International rice genome sequencing project (IRGSP)"/>
            <person name="Matsumoto T."/>
            <person name="Wu J."/>
            <person name="Kanamori H."/>
            <person name="Katayose Y."/>
            <person name="Fujisawa M."/>
            <person name="Namiki N."/>
            <person name="Mizuno H."/>
            <person name="Yamamoto K."/>
            <person name="Antonio B.A."/>
            <person name="Baba T."/>
            <person name="Sakata K."/>
            <person name="Nagamura Y."/>
            <person name="Aoki H."/>
            <person name="Arikawa K."/>
            <person name="Arita K."/>
            <person name="Bito T."/>
            <person name="Chiden Y."/>
            <person name="Fujitsuka N."/>
            <person name="Fukunaka R."/>
            <person name="Hamada M."/>
            <person name="Harada C."/>
            <person name="Hayashi A."/>
            <person name="Hijishita S."/>
            <person name="Honda M."/>
            <person name="Hosokawa S."/>
            <person name="Ichikawa Y."/>
            <person name="Idonuma A."/>
            <person name="Iijima M."/>
            <person name="Ikeda M."/>
            <person name="Ikeno M."/>
            <person name="Ito K."/>
            <person name="Ito S."/>
            <person name="Ito T."/>
            <person name="Ito Y."/>
            <person name="Ito Y."/>
            <person name="Iwabuchi A."/>
            <person name="Kamiya K."/>
            <person name="Karasawa W."/>
            <person name="Kurita K."/>
            <person name="Katagiri S."/>
            <person name="Kikuta A."/>
            <person name="Kobayashi H."/>
            <person name="Kobayashi N."/>
            <person name="Machita K."/>
            <person name="Maehara T."/>
            <person name="Masukawa M."/>
            <person name="Mizubayashi T."/>
            <person name="Mukai Y."/>
            <person name="Nagasaki H."/>
            <person name="Nagata Y."/>
            <person name="Naito S."/>
            <person name="Nakashima M."/>
            <person name="Nakama Y."/>
            <person name="Nakamichi Y."/>
            <person name="Nakamura M."/>
            <person name="Meguro A."/>
            <person name="Negishi M."/>
            <person name="Ohta I."/>
            <person name="Ohta T."/>
            <person name="Okamoto M."/>
            <person name="Ono N."/>
            <person name="Saji S."/>
            <person name="Sakaguchi M."/>
            <person name="Sakai K."/>
            <person name="Shibata M."/>
            <person name="Shimokawa T."/>
            <person name="Song J."/>
            <person name="Takazaki Y."/>
            <person name="Terasawa K."/>
            <person name="Tsugane M."/>
            <person name="Tsuji K."/>
            <person name="Ueda S."/>
            <person name="Waki K."/>
            <person name="Yamagata H."/>
            <person name="Yamamoto M."/>
            <person name="Yamamoto S."/>
            <person name="Yamane H."/>
            <person name="Yoshiki S."/>
            <person name="Yoshihara R."/>
            <person name="Yukawa K."/>
            <person name="Zhong H."/>
            <person name="Yano M."/>
            <person name="Yuan Q."/>
            <person name="Ouyang S."/>
            <person name="Liu J."/>
            <person name="Jones K.M."/>
            <person name="Gansberger K."/>
            <person name="Moffat K."/>
            <person name="Hill J."/>
            <person name="Bera J."/>
            <person name="Fadrosh D."/>
            <person name="Jin S."/>
            <person name="Johri S."/>
            <person name="Kim M."/>
            <person name="Overton L."/>
            <person name="Reardon M."/>
            <person name="Tsitrin T."/>
            <person name="Vuong H."/>
            <person name="Weaver B."/>
            <person name="Ciecko A."/>
            <person name="Tallon L."/>
            <person name="Jackson J."/>
            <person name="Pai G."/>
            <person name="Aken S.V."/>
            <person name="Utterback T."/>
            <person name="Reidmuller S."/>
            <person name="Feldblyum T."/>
            <person name="Hsiao J."/>
            <person name="Zismann V."/>
            <person name="Iobst S."/>
            <person name="de Vazeille A.R."/>
            <person name="Buell C.R."/>
            <person name="Ying K."/>
            <person name="Li Y."/>
            <person name="Lu T."/>
            <person name="Huang Y."/>
            <person name="Zhao Q."/>
            <person name="Feng Q."/>
            <person name="Zhang L."/>
            <person name="Zhu J."/>
            <person name="Weng Q."/>
            <person name="Mu J."/>
            <person name="Lu Y."/>
            <person name="Fan D."/>
            <person name="Liu Y."/>
            <person name="Guan J."/>
            <person name="Zhang Y."/>
            <person name="Yu S."/>
            <person name="Liu X."/>
            <person name="Zhang Y."/>
            <person name="Hong G."/>
            <person name="Han B."/>
            <person name="Choisne N."/>
            <person name="Demange N."/>
            <person name="Orjeda G."/>
            <person name="Samain S."/>
            <person name="Cattolico L."/>
            <person name="Pelletier E."/>
            <person name="Couloux A."/>
            <person name="Segurens B."/>
            <person name="Wincker P."/>
            <person name="D'Hont A."/>
            <person name="Scarpelli C."/>
            <person name="Weissenbach J."/>
            <person name="Salanoubat M."/>
            <person name="Quetier F."/>
            <person name="Yu Y."/>
            <person name="Kim H.R."/>
            <person name="Rambo T."/>
            <person name="Currie J."/>
            <person name="Collura K."/>
            <person name="Luo M."/>
            <person name="Yang T."/>
            <person name="Ammiraju J.S.S."/>
            <person name="Engler F."/>
            <person name="Soderlund C."/>
            <person name="Wing R.A."/>
            <person name="Palmer L.E."/>
            <person name="de la Bastide M."/>
            <person name="Spiegel L."/>
            <person name="Nascimento L."/>
            <person name="Zutavern T."/>
            <person name="O'Shaughnessy A."/>
            <person name="Dike S."/>
            <person name="Dedhia N."/>
            <person name="Preston R."/>
            <person name="Balija V."/>
            <person name="McCombie W.R."/>
            <person name="Chow T."/>
            <person name="Chen H."/>
            <person name="Chung M."/>
            <person name="Chen C."/>
            <person name="Shaw J."/>
            <person name="Wu H."/>
            <person name="Hsiao K."/>
            <person name="Chao Y."/>
            <person name="Chu M."/>
            <person name="Cheng C."/>
            <person name="Hour A."/>
            <person name="Lee P."/>
            <person name="Lin S."/>
            <person name="Lin Y."/>
            <person name="Liou J."/>
            <person name="Liu S."/>
            <person name="Hsing Y."/>
            <person name="Raghuvanshi S."/>
            <person name="Mohanty A."/>
            <person name="Bharti A.K."/>
            <person name="Gaur A."/>
            <person name="Gupta V."/>
            <person name="Kumar D."/>
            <person name="Ravi V."/>
            <person name="Vij S."/>
            <person name="Kapur A."/>
            <person name="Khurana P."/>
            <person name="Khurana P."/>
            <person name="Khurana J.P."/>
            <person name="Tyagi A.K."/>
            <person name="Gaikwad K."/>
            <person name="Singh A."/>
            <person name="Dalal V."/>
            <person name="Srivastava S."/>
            <person name="Dixit A."/>
            <person name="Pal A.K."/>
            <person name="Ghazi I.A."/>
            <person name="Yadav M."/>
            <person name="Pandit A."/>
            <person name="Bhargava A."/>
            <person name="Sureshbabu K."/>
            <person name="Batra K."/>
            <person name="Sharma T.R."/>
            <person name="Mohapatra T."/>
            <person name="Singh N.K."/>
            <person name="Messing J."/>
            <person name="Nelson A.B."/>
            <person name="Fuks G."/>
            <person name="Kavchok S."/>
            <person name="Keizer G."/>
            <person name="Linton E."/>
            <person name="Llaca V."/>
            <person name="Song R."/>
            <person name="Tanyolac B."/>
            <person name="Young S."/>
            <person name="Ho-Il K."/>
            <person name="Hahn J.H."/>
            <person name="Sangsakoo G."/>
            <person name="Vanavichit A."/>
            <person name="de Mattos Luiz.A.T."/>
            <person name="Zimmer P.D."/>
            <person name="Malone G."/>
            <person name="Dellagostin O."/>
            <person name="de Oliveira A.C."/>
            <person name="Bevan M."/>
            <person name="Bancroft I."/>
            <person name="Minx P."/>
            <person name="Cordum H."/>
            <person name="Wilson R."/>
            <person name="Cheng Z."/>
            <person name="Jin W."/>
            <person name="Jiang J."/>
            <person name="Leong S.A."/>
            <person name="Iwama H."/>
            <person name="Gojobori T."/>
            <person name="Itoh T."/>
            <person name="Niimura Y."/>
            <person name="Fujii Y."/>
            <person name="Habara T."/>
            <person name="Sakai H."/>
            <person name="Sato Y."/>
            <person name="Wilson G."/>
            <person name="Kumar K."/>
            <person name="McCouch S."/>
            <person name="Juretic N."/>
            <person name="Hoen D."/>
            <person name="Wright S."/>
            <person name="Bruskiewich R."/>
            <person name="Bureau T."/>
            <person name="Miyao A."/>
            <person name="Hirochika H."/>
            <person name="Nishikawa T."/>
            <person name="Kadowaki K."/>
            <person name="Sugiura M."/>
            <person name="Burr B."/>
            <person name="Sasaki T."/>
        </authorList>
    </citation>
    <scope>NUCLEOTIDE SEQUENCE [LARGE SCALE GENOMIC DNA]</scope>
    <source>
        <strain evidence="4">cv. Nipponbare</strain>
    </source>
</reference>
<sequence length="145" mass="15621">MEVKNNAPADLPSHTPFLEDLQTEPFPSQIWRFSLLTPYSTADLATAYRGREERLGGGGGGPSAGGGGRWTRREEEGDGPTGRLPPSVPCAARTAPLTALPLRPAVPPTALPLQSALVIPVLSVLAVKKRERRGDRRYRREKGGE</sequence>
<evidence type="ECO:0000256" key="1">
    <source>
        <dbReference type="SAM" id="MobiDB-lite"/>
    </source>
</evidence>
<dbReference type="AlphaFoldDB" id="Q6Z8E8"/>